<dbReference type="PANTHER" id="PTHR11477">
    <property type="entry name" value="TRANSCRIPTION FACTOR S-II ZINC FINGER DOMAIN-CONTAINING PROTEIN"/>
    <property type="match status" value="1"/>
</dbReference>
<dbReference type="InterPro" id="IPR036575">
    <property type="entry name" value="TFIIS_cen_dom_sf"/>
</dbReference>
<dbReference type="InterPro" id="IPR001222">
    <property type="entry name" value="Znf_TFIIS"/>
</dbReference>
<dbReference type="PANTHER" id="PTHR11477:SF0">
    <property type="entry name" value="IP08861P-RELATED"/>
    <property type="match status" value="1"/>
</dbReference>
<dbReference type="SMART" id="SM00440">
    <property type="entry name" value="ZnF_C2C2"/>
    <property type="match status" value="1"/>
</dbReference>
<evidence type="ECO:0000313" key="6">
    <source>
        <dbReference type="EMBL" id="QHT31605.1"/>
    </source>
</evidence>
<evidence type="ECO:0000259" key="4">
    <source>
        <dbReference type="PROSITE" id="PS51133"/>
    </source>
</evidence>
<dbReference type="CDD" id="cd13749">
    <property type="entry name" value="Zn-ribbon_TFIIS"/>
    <property type="match status" value="1"/>
</dbReference>
<reference evidence="6" key="1">
    <citation type="journal article" date="2020" name="Nature">
        <title>Giant virus diversity and host interactions through global metagenomics.</title>
        <authorList>
            <person name="Schulz F."/>
            <person name="Roux S."/>
            <person name="Paez-Espino D."/>
            <person name="Jungbluth S."/>
            <person name="Walsh D.A."/>
            <person name="Denef V.J."/>
            <person name="McMahon K.D."/>
            <person name="Konstantinidis K.T."/>
            <person name="Eloe-Fadrosh E.A."/>
            <person name="Kyrpides N.C."/>
            <person name="Woyke T."/>
        </authorList>
    </citation>
    <scope>NUCLEOTIDE SEQUENCE</scope>
    <source>
        <strain evidence="6">GVMAG-M-3300009155-48</strain>
    </source>
</reference>
<dbReference type="Gene3D" id="2.20.25.10">
    <property type="match status" value="1"/>
</dbReference>
<dbReference type="InterPro" id="IPR035100">
    <property type="entry name" value="TF_IIS-typ"/>
</dbReference>
<protein>
    <recommendedName>
        <fullName evidence="7">TFIIS-type domain-containing protein</fullName>
    </recommendedName>
</protein>
<dbReference type="PROSITE" id="PS00466">
    <property type="entry name" value="ZF_TFIIS_1"/>
    <property type="match status" value="1"/>
</dbReference>
<keyword evidence="3" id="KW-0862">Zinc</keyword>
<keyword evidence="1" id="KW-0479">Metal-binding</keyword>
<evidence type="ECO:0000256" key="2">
    <source>
        <dbReference type="ARBA" id="ARBA00022771"/>
    </source>
</evidence>
<dbReference type="GO" id="GO:0005634">
    <property type="term" value="C:nucleus"/>
    <property type="evidence" value="ECO:0007669"/>
    <property type="project" value="TreeGrafter"/>
</dbReference>
<dbReference type="PROSITE" id="PS51133">
    <property type="entry name" value="ZF_TFIIS_2"/>
    <property type="match status" value="1"/>
</dbReference>
<dbReference type="GO" id="GO:0008270">
    <property type="term" value="F:zinc ion binding"/>
    <property type="evidence" value="ECO:0007669"/>
    <property type="project" value="UniProtKB-KW"/>
</dbReference>
<dbReference type="SUPFAM" id="SSF57783">
    <property type="entry name" value="Zinc beta-ribbon"/>
    <property type="match status" value="1"/>
</dbReference>
<evidence type="ECO:0000259" key="5">
    <source>
        <dbReference type="PROSITE" id="PS51321"/>
    </source>
</evidence>
<accession>A0A6C0EWJ8</accession>
<dbReference type="Pfam" id="PF07500">
    <property type="entry name" value="TFIIS_M"/>
    <property type="match status" value="1"/>
</dbReference>
<dbReference type="PROSITE" id="PS51321">
    <property type="entry name" value="TFIIS_CENTRAL"/>
    <property type="match status" value="1"/>
</dbReference>
<dbReference type="SMART" id="SM00510">
    <property type="entry name" value="TFS2M"/>
    <property type="match status" value="1"/>
</dbReference>
<dbReference type="SUPFAM" id="SSF46942">
    <property type="entry name" value="Elongation factor TFIIS domain 2"/>
    <property type="match status" value="1"/>
</dbReference>
<organism evidence="6">
    <name type="scientific">viral metagenome</name>
    <dbReference type="NCBI Taxonomy" id="1070528"/>
    <lineage>
        <taxon>unclassified sequences</taxon>
        <taxon>metagenomes</taxon>
        <taxon>organismal metagenomes</taxon>
    </lineage>
</organism>
<feature type="domain" description="TFIIS central" evidence="5">
    <location>
        <begin position="15"/>
        <end position="132"/>
    </location>
</feature>
<feature type="domain" description="TFIIS-type" evidence="4">
    <location>
        <begin position="133"/>
        <end position="173"/>
    </location>
</feature>
<dbReference type="InterPro" id="IPR003618">
    <property type="entry name" value="TFIIS_cen_dom"/>
</dbReference>
<dbReference type="AlphaFoldDB" id="A0A6C0EWJ8"/>
<proteinExistence type="predicted"/>
<dbReference type="Gene3D" id="1.10.472.30">
    <property type="entry name" value="Transcription elongation factor S-II, central domain"/>
    <property type="match status" value="1"/>
</dbReference>
<keyword evidence="2" id="KW-0863">Zinc-finger</keyword>
<dbReference type="Pfam" id="PF01096">
    <property type="entry name" value="Zn_ribbon_TFIIS"/>
    <property type="match status" value="1"/>
</dbReference>
<dbReference type="EMBL" id="MN738924">
    <property type="protein sequence ID" value="QHT31605.1"/>
    <property type="molecule type" value="Genomic_DNA"/>
</dbReference>
<dbReference type="GO" id="GO:0003676">
    <property type="term" value="F:nucleic acid binding"/>
    <property type="evidence" value="ECO:0007669"/>
    <property type="project" value="InterPro"/>
</dbReference>
<evidence type="ECO:0000256" key="1">
    <source>
        <dbReference type="ARBA" id="ARBA00022723"/>
    </source>
</evidence>
<name>A0A6C0EWJ8_9ZZZZ</name>
<dbReference type="GO" id="GO:0006351">
    <property type="term" value="P:DNA-templated transcription"/>
    <property type="evidence" value="ECO:0007669"/>
    <property type="project" value="InterPro"/>
</dbReference>
<dbReference type="PIRSF" id="PIRSF006704">
    <property type="entry name" value="TF_IIS"/>
    <property type="match status" value="1"/>
</dbReference>
<evidence type="ECO:0008006" key="7">
    <source>
        <dbReference type="Google" id="ProtNLM"/>
    </source>
</evidence>
<sequence>MNSEINRKIANPDSFRENIRKKFATILQDDTMSINLEKGVYNYSIKEANTRKIVKKWENPAFAQLYLDKLRSIYINLKNDDLLTQLRQNDVTPQSIAFMTHQEMNPSHWRVFIDRKIKRDASKYTSNIEASTDMFTCKKCKSKRCTYYELQTRSADEPATIFVTCLDCGKHWKS</sequence>
<evidence type="ECO:0000256" key="3">
    <source>
        <dbReference type="ARBA" id="ARBA00022833"/>
    </source>
</evidence>